<dbReference type="EMBL" id="SEOQ01000350">
    <property type="protein sequence ID" value="TFY65083.1"/>
    <property type="molecule type" value="Genomic_DNA"/>
</dbReference>
<dbReference type="GO" id="GO:0046872">
    <property type="term" value="F:metal ion binding"/>
    <property type="evidence" value="ECO:0007669"/>
    <property type="project" value="UniProtKB-KW"/>
</dbReference>
<protein>
    <recommendedName>
        <fullName evidence="6">Terpene synthase</fullName>
        <ecNumber evidence="6">4.2.3.-</ecNumber>
    </recommendedName>
</protein>
<evidence type="ECO:0000256" key="5">
    <source>
        <dbReference type="ARBA" id="ARBA00023239"/>
    </source>
</evidence>
<evidence type="ECO:0000313" key="7">
    <source>
        <dbReference type="EMBL" id="TFY65083.1"/>
    </source>
</evidence>
<dbReference type="OrthoDB" id="2861623at2759"/>
<keyword evidence="8" id="KW-1185">Reference proteome</keyword>
<dbReference type="AlphaFoldDB" id="A0A4Y9YTI9"/>
<evidence type="ECO:0000256" key="3">
    <source>
        <dbReference type="ARBA" id="ARBA00022723"/>
    </source>
</evidence>
<comment type="caution">
    <text evidence="7">The sequence shown here is derived from an EMBL/GenBank/DDBJ whole genome shotgun (WGS) entry which is preliminary data.</text>
</comment>
<comment type="similarity">
    <text evidence="2 6">Belongs to the terpene synthase family.</text>
</comment>
<accession>A0A4Y9YTI9</accession>
<evidence type="ECO:0000256" key="6">
    <source>
        <dbReference type="RuleBase" id="RU366034"/>
    </source>
</evidence>
<gene>
    <name evidence="7" type="ORF">EVG20_g5720</name>
</gene>
<dbReference type="SFLD" id="SFLDS00005">
    <property type="entry name" value="Isoprenoid_Synthase_Type_I"/>
    <property type="match status" value="1"/>
</dbReference>
<organism evidence="7 8">
    <name type="scientific">Dentipellis fragilis</name>
    <dbReference type="NCBI Taxonomy" id="205917"/>
    <lineage>
        <taxon>Eukaryota</taxon>
        <taxon>Fungi</taxon>
        <taxon>Dikarya</taxon>
        <taxon>Basidiomycota</taxon>
        <taxon>Agaricomycotina</taxon>
        <taxon>Agaricomycetes</taxon>
        <taxon>Russulales</taxon>
        <taxon>Hericiaceae</taxon>
        <taxon>Dentipellis</taxon>
    </lineage>
</organism>
<dbReference type="Pfam" id="PF19086">
    <property type="entry name" value="Terpene_syn_C_2"/>
    <property type="match status" value="1"/>
</dbReference>
<dbReference type="PANTHER" id="PTHR35201">
    <property type="entry name" value="TERPENE SYNTHASE"/>
    <property type="match status" value="1"/>
</dbReference>
<reference evidence="7 8" key="1">
    <citation type="submission" date="2019-02" db="EMBL/GenBank/DDBJ databases">
        <title>Genome sequencing of the rare red list fungi Dentipellis fragilis.</title>
        <authorList>
            <person name="Buettner E."/>
            <person name="Kellner H."/>
        </authorList>
    </citation>
    <scope>NUCLEOTIDE SEQUENCE [LARGE SCALE GENOMIC DNA]</scope>
    <source>
        <strain evidence="7 8">DSM 105465</strain>
    </source>
</reference>
<dbReference type="InterPro" id="IPR008949">
    <property type="entry name" value="Isoprenoid_synthase_dom_sf"/>
</dbReference>
<dbReference type="Proteomes" id="UP000298327">
    <property type="component" value="Unassembled WGS sequence"/>
</dbReference>
<keyword evidence="3 6" id="KW-0479">Metal-binding</keyword>
<keyword evidence="5 6" id="KW-0456">Lyase</keyword>
<dbReference type="GO" id="GO:0008299">
    <property type="term" value="P:isoprenoid biosynthetic process"/>
    <property type="evidence" value="ECO:0007669"/>
    <property type="project" value="UniProtKB-ARBA"/>
</dbReference>
<dbReference type="Gene3D" id="1.10.600.10">
    <property type="entry name" value="Farnesyl Diphosphate Synthase"/>
    <property type="match status" value="1"/>
</dbReference>
<evidence type="ECO:0000256" key="4">
    <source>
        <dbReference type="ARBA" id="ARBA00022842"/>
    </source>
</evidence>
<evidence type="ECO:0000256" key="1">
    <source>
        <dbReference type="ARBA" id="ARBA00001946"/>
    </source>
</evidence>
<comment type="cofactor">
    <cofactor evidence="1 6">
        <name>Mg(2+)</name>
        <dbReference type="ChEBI" id="CHEBI:18420"/>
    </cofactor>
</comment>
<dbReference type="GO" id="GO:0010333">
    <property type="term" value="F:terpene synthase activity"/>
    <property type="evidence" value="ECO:0007669"/>
    <property type="project" value="InterPro"/>
</dbReference>
<sequence length="346" mass="38270">MSLTRTSPESTILVLPDLLAHCPYPLHINPHATEVARASESWLLEHAHLSPKKRAAFIALQSGALAALCYPAAPPARLRVVADYMNYLFKLDDWSDELTPEQVEVLRMRVMGVLYDSSPSIDKVGNDPVAALTASFFSRLVSNAGPLCVARFVSTMEDFFDAVTQQAHDRICDSVPNLQTYIALRRDTSGCRPCFALVEYAAGVDLPCSIAEHPCVRTMEDAANDVVSWSNDIYSFNVEQARGDTHNSVIIVMREQGLGMQDALNYVGNLCIAAINTFEGTRAQLPSWGPRVDAGVRAYIAGLQNWMIGSLHWSFITQRYFGKEGLEVKRKLSVELLPRKVPQVQA</sequence>
<dbReference type="EC" id="4.2.3.-" evidence="6"/>
<name>A0A4Y9YTI9_9AGAM</name>
<proteinExistence type="inferred from homology"/>
<evidence type="ECO:0000313" key="8">
    <source>
        <dbReference type="Proteomes" id="UP000298327"/>
    </source>
</evidence>
<dbReference type="SFLD" id="SFLDG01020">
    <property type="entry name" value="Terpene_Cyclase_Like_2"/>
    <property type="match status" value="1"/>
</dbReference>
<dbReference type="SUPFAM" id="SSF48576">
    <property type="entry name" value="Terpenoid synthases"/>
    <property type="match status" value="1"/>
</dbReference>
<evidence type="ECO:0000256" key="2">
    <source>
        <dbReference type="ARBA" id="ARBA00006333"/>
    </source>
</evidence>
<dbReference type="PANTHER" id="PTHR35201:SF4">
    <property type="entry name" value="BETA-PINACENE SYNTHASE-RELATED"/>
    <property type="match status" value="1"/>
</dbReference>
<keyword evidence="4 6" id="KW-0460">Magnesium</keyword>
<dbReference type="InterPro" id="IPR034686">
    <property type="entry name" value="Terpene_cyclase-like_2"/>
</dbReference>